<sequence>MSRREEQEEAVGGGETEDEEALQVLWEDLTISKPAPIPSHQQLKWQSHHGKDEAEEEESCSREKDPPQGLGG</sequence>
<reference evidence="2 3" key="1">
    <citation type="journal article" date="2011" name="Science">
        <title>The ecoresponsive genome of Daphnia pulex.</title>
        <authorList>
            <person name="Colbourne J.K."/>
            <person name="Pfrender M.E."/>
            <person name="Gilbert D."/>
            <person name="Thomas W.K."/>
            <person name="Tucker A."/>
            <person name="Oakley T.H."/>
            <person name="Tokishita S."/>
            <person name="Aerts A."/>
            <person name="Arnold G.J."/>
            <person name="Basu M.K."/>
            <person name="Bauer D.J."/>
            <person name="Caceres C.E."/>
            <person name="Carmel L."/>
            <person name="Casola C."/>
            <person name="Choi J.H."/>
            <person name="Detter J.C."/>
            <person name="Dong Q."/>
            <person name="Dusheyko S."/>
            <person name="Eads B.D."/>
            <person name="Frohlich T."/>
            <person name="Geiler-Samerotte K.A."/>
            <person name="Gerlach D."/>
            <person name="Hatcher P."/>
            <person name="Jogdeo S."/>
            <person name="Krijgsveld J."/>
            <person name="Kriventseva E.V."/>
            <person name="Kultz D."/>
            <person name="Laforsch C."/>
            <person name="Lindquist E."/>
            <person name="Lopez J."/>
            <person name="Manak J.R."/>
            <person name="Muller J."/>
            <person name="Pangilinan J."/>
            <person name="Patwardhan R.P."/>
            <person name="Pitluck S."/>
            <person name="Pritham E.J."/>
            <person name="Rechtsteiner A."/>
            <person name="Rho M."/>
            <person name="Rogozin I.B."/>
            <person name="Sakarya O."/>
            <person name="Salamov A."/>
            <person name="Schaack S."/>
            <person name="Shapiro H."/>
            <person name="Shiga Y."/>
            <person name="Skalitzky C."/>
            <person name="Smith Z."/>
            <person name="Souvorov A."/>
            <person name="Sung W."/>
            <person name="Tang Z."/>
            <person name="Tsuchiya D."/>
            <person name="Tu H."/>
            <person name="Vos H."/>
            <person name="Wang M."/>
            <person name="Wolf Y.I."/>
            <person name="Yamagata H."/>
            <person name="Yamada T."/>
            <person name="Ye Y."/>
            <person name="Shaw J.R."/>
            <person name="Andrews J."/>
            <person name="Crease T.J."/>
            <person name="Tang H."/>
            <person name="Lucas S.M."/>
            <person name="Robertson H.M."/>
            <person name="Bork P."/>
            <person name="Koonin E.V."/>
            <person name="Zdobnov E.M."/>
            <person name="Grigoriev I.V."/>
            <person name="Lynch M."/>
            <person name="Boore J.L."/>
        </authorList>
    </citation>
    <scope>NUCLEOTIDE SEQUENCE [LARGE SCALE GENOMIC DNA]</scope>
</reference>
<feature type="region of interest" description="Disordered" evidence="1">
    <location>
        <begin position="1"/>
        <end position="72"/>
    </location>
</feature>
<dbReference type="HOGENOM" id="CLU_2724800_0_0_1"/>
<evidence type="ECO:0000256" key="1">
    <source>
        <dbReference type="SAM" id="MobiDB-lite"/>
    </source>
</evidence>
<name>E9H435_DAPPU</name>
<organism evidence="2 3">
    <name type="scientific">Daphnia pulex</name>
    <name type="common">Water flea</name>
    <dbReference type="NCBI Taxonomy" id="6669"/>
    <lineage>
        <taxon>Eukaryota</taxon>
        <taxon>Metazoa</taxon>
        <taxon>Ecdysozoa</taxon>
        <taxon>Arthropoda</taxon>
        <taxon>Crustacea</taxon>
        <taxon>Branchiopoda</taxon>
        <taxon>Diplostraca</taxon>
        <taxon>Cladocera</taxon>
        <taxon>Anomopoda</taxon>
        <taxon>Daphniidae</taxon>
        <taxon>Daphnia</taxon>
    </lineage>
</organism>
<dbReference type="AlphaFoldDB" id="E9H435"/>
<evidence type="ECO:0000313" key="2">
    <source>
        <dbReference type="EMBL" id="EFX73504.1"/>
    </source>
</evidence>
<dbReference type="KEGG" id="dpx:DAPPUDRAFT_253066"/>
<gene>
    <name evidence="2" type="ORF">DAPPUDRAFT_253066</name>
</gene>
<dbReference type="EMBL" id="GL732590">
    <property type="protein sequence ID" value="EFX73504.1"/>
    <property type="molecule type" value="Genomic_DNA"/>
</dbReference>
<proteinExistence type="predicted"/>
<protein>
    <submittedName>
        <fullName evidence="2">Uncharacterized protein</fullName>
    </submittedName>
</protein>
<keyword evidence="3" id="KW-1185">Reference proteome</keyword>
<evidence type="ECO:0000313" key="3">
    <source>
        <dbReference type="Proteomes" id="UP000000305"/>
    </source>
</evidence>
<accession>E9H435</accession>
<dbReference type="Proteomes" id="UP000000305">
    <property type="component" value="Unassembled WGS sequence"/>
</dbReference>
<dbReference type="InParanoid" id="E9H435"/>